<feature type="transmembrane region" description="Helical" evidence="1">
    <location>
        <begin position="109"/>
        <end position="127"/>
    </location>
</feature>
<keyword evidence="3" id="KW-1185">Reference proteome</keyword>
<evidence type="ECO:0000313" key="2">
    <source>
        <dbReference type="EMBL" id="QIR15814.1"/>
    </source>
</evidence>
<evidence type="ECO:0000256" key="1">
    <source>
        <dbReference type="SAM" id="Phobius"/>
    </source>
</evidence>
<name>A0A6G9QMK4_9GAMM</name>
<dbReference type="AlphaFoldDB" id="A0A6G9QMK4"/>
<dbReference type="Proteomes" id="UP000502608">
    <property type="component" value="Chromosome"/>
</dbReference>
<keyword evidence="1" id="KW-0472">Membrane</keyword>
<dbReference type="KEGG" id="saes:HBH39_16060"/>
<accession>A0A6G9QMK4</accession>
<sequence>MNNQQIFFQAYWWLSLLGGIHCIGVAFYIRYIYHSHNNSHKALAMIFALIGFYFFTGLITRETTPIPIHLMLTLIIPVYFILMPLLYIYSKQSLYGNHYHPSYAKHFSITLMAALMTSSAMLFRVGINPKISDNAIQSLADLSQINMLAIILPLLLVAQTIIYFVLIYQLLSKFRKQLVSNNGLCLSDIRFRWICLLVIGILVNWIIRLSLVYLPFVIGDSLSLLAQATTRLSMLVTVYVFAFYGLHQITRAAYLRGVSGQAVPITHGNLSSQQILDDTEKAFIQDVIHNNPDTHINK</sequence>
<feature type="transmembrane region" description="Helical" evidence="1">
    <location>
        <begin position="224"/>
        <end position="246"/>
    </location>
</feature>
<keyword evidence="1" id="KW-1133">Transmembrane helix</keyword>
<keyword evidence="1" id="KW-0812">Transmembrane</keyword>
<feature type="transmembrane region" description="Helical" evidence="1">
    <location>
        <begin position="66"/>
        <end position="89"/>
    </location>
</feature>
<gene>
    <name evidence="2" type="ORF">HBH39_16060</name>
</gene>
<evidence type="ECO:0000313" key="3">
    <source>
        <dbReference type="Proteomes" id="UP000502608"/>
    </source>
</evidence>
<dbReference type="RefSeq" id="WP_167679670.1">
    <property type="nucleotide sequence ID" value="NZ_CP050313.1"/>
</dbReference>
<feature type="transmembrane region" description="Helical" evidence="1">
    <location>
        <begin position="42"/>
        <end position="60"/>
    </location>
</feature>
<dbReference type="EMBL" id="CP050313">
    <property type="protein sequence ID" value="QIR15814.1"/>
    <property type="molecule type" value="Genomic_DNA"/>
</dbReference>
<reference evidence="2 3" key="1">
    <citation type="submission" date="2020-03" db="EMBL/GenBank/DDBJ databases">
        <title>Complete genome sequence of Shewanella sp.</title>
        <authorList>
            <person name="Kim Y.-S."/>
            <person name="Kim S.-J."/>
            <person name="Jung H.-K."/>
            <person name="Kim K.-H."/>
        </authorList>
    </citation>
    <scope>NUCLEOTIDE SEQUENCE [LARGE SCALE GENOMIC DNA]</scope>
    <source>
        <strain evidence="2 3">PN3F2</strain>
    </source>
</reference>
<feature type="transmembrane region" description="Helical" evidence="1">
    <location>
        <begin position="147"/>
        <end position="171"/>
    </location>
</feature>
<feature type="transmembrane region" description="Helical" evidence="1">
    <location>
        <begin position="191"/>
        <end position="218"/>
    </location>
</feature>
<protein>
    <submittedName>
        <fullName evidence="2">Uncharacterized protein</fullName>
    </submittedName>
</protein>
<proteinExistence type="predicted"/>
<organism evidence="2 3">
    <name type="scientific">Shewanella aestuarii</name>
    <dbReference type="NCBI Taxonomy" id="1028752"/>
    <lineage>
        <taxon>Bacteria</taxon>
        <taxon>Pseudomonadati</taxon>
        <taxon>Pseudomonadota</taxon>
        <taxon>Gammaproteobacteria</taxon>
        <taxon>Alteromonadales</taxon>
        <taxon>Shewanellaceae</taxon>
        <taxon>Shewanella</taxon>
    </lineage>
</organism>
<feature type="transmembrane region" description="Helical" evidence="1">
    <location>
        <begin position="12"/>
        <end position="33"/>
    </location>
</feature>